<evidence type="ECO:0000313" key="1">
    <source>
        <dbReference type="EMBL" id="MEJ8304732.1"/>
    </source>
</evidence>
<comment type="caution">
    <text evidence="1">The sequence shown here is derived from an EMBL/GenBank/DDBJ whole genome shotgun (WGS) entry which is preliminary data.</text>
</comment>
<proteinExistence type="predicted"/>
<evidence type="ECO:0000313" key="2">
    <source>
        <dbReference type="Proteomes" id="UP001380953"/>
    </source>
</evidence>
<sequence>MRYAIDVEFQPLYELMNSLHTYLCRKFYKKIELSPAWANEVKARLTPEFAELLDLSLLDRDWKAAYLLAYLSPNPKTPQRFLHWLERESADSIRSRTAAYEVELPEDIEAFLRRLHQMIHEWNEQYFRHCDPAVIGALGRHASSEARQRENETPEGFVDRLTHGLVFEKMAGLERLLLIPQYHFQPVNVIYHYGKLTICHYASDVHFEDPGMPTPRMYRALRSLGEKNRLKILKYLEKGPRTFIEIARHLGLSKGIAHDHVSSLRRAGLTRAHFEGETLTIYSLRMSAIEGLSAELTEYIGSE</sequence>
<dbReference type="EMBL" id="JBBKAR010000033">
    <property type="protein sequence ID" value="MEJ8304732.1"/>
    <property type="molecule type" value="Genomic_DNA"/>
</dbReference>
<reference evidence="1" key="1">
    <citation type="submission" date="2024-03" db="EMBL/GenBank/DDBJ databases">
        <title>Whole genome sequecning of epiphytes from Marcgravia umbellata leaves.</title>
        <authorList>
            <person name="Kumar G."/>
            <person name="Savka M.A."/>
        </authorList>
    </citation>
    <scope>NUCLEOTIDE SEQUENCE</scope>
    <source>
        <strain evidence="1">RIT_BL5</strain>
    </source>
</reference>
<organism evidence="1 2">
    <name type="scientific">Saccharibacillus sacchari</name>
    <dbReference type="NCBI Taxonomy" id="456493"/>
    <lineage>
        <taxon>Bacteria</taxon>
        <taxon>Bacillati</taxon>
        <taxon>Bacillota</taxon>
        <taxon>Bacilli</taxon>
        <taxon>Bacillales</taxon>
        <taxon>Paenibacillaceae</taxon>
        <taxon>Saccharibacillus</taxon>
    </lineage>
</organism>
<keyword evidence="2" id="KW-1185">Reference proteome</keyword>
<protein>
    <submittedName>
        <fullName evidence="1">Winged helix-turn-helix domain-containing protein</fullName>
    </submittedName>
</protein>
<name>A0ACC6PD53_9BACL</name>
<dbReference type="Proteomes" id="UP001380953">
    <property type="component" value="Unassembled WGS sequence"/>
</dbReference>
<gene>
    <name evidence="1" type="ORF">WKI47_12570</name>
</gene>
<accession>A0ACC6PD53</accession>